<proteinExistence type="predicted"/>
<dbReference type="InterPro" id="IPR018738">
    <property type="entry name" value="DUF2280"/>
</dbReference>
<dbReference type="RefSeq" id="WP_005047278.1">
    <property type="nucleotide sequence ID" value="NZ_KB849780.1"/>
</dbReference>
<organism evidence="1 2">
    <name type="scientific">Acinetobacter calcoaceticus DSM 30006 = CIP 81.8</name>
    <dbReference type="NCBI Taxonomy" id="981331"/>
    <lineage>
        <taxon>Bacteria</taxon>
        <taxon>Pseudomonadati</taxon>
        <taxon>Pseudomonadota</taxon>
        <taxon>Gammaproteobacteria</taxon>
        <taxon>Moraxellales</taxon>
        <taxon>Moraxellaceae</taxon>
        <taxon>Acinetobacter</taxon>
        <taxon>Acinetobacter calcoaceticus/baumannii complex</taxon>
    </lineage>
</organism>
<dbReference type="Proteomes" id="UP000013024">
    <property type="component" value="Unassembled WGS sequence"/>
</dbReference>
<accession>A0ABP2UFH6</accession>
<sequence>MATLREPVKIFIVQSLACFETPQQVADAVKQEFNIEIERQQVALYDPTKATGKNLSKKLVTLFNKTRADFQKNIYDIPLANKAYRIKELQKIYEGWKSNRLMKQGVIKQVREEMQGHDLTLLNIELKQLEVEKIRTGDGEGADDPTPVKVTIQVVDASKKDAEHQSDAECASG</sequence>
<gene>
    <name evidence="1" type="ORF">F936_02099</name>
</gene>
<dbReference type="GeneID" id="92919530"/>
<comment type="caution">
    <text evidence="1">The sequence shown here is derived from an EMBL/GenBank/DDBJ whole genome shotgun (WGS) entry which is preliminary data.</text>
</comment>
<name>A0ABP2UFH6_ACICA</name>
<dbReference type="EMBL" id="APQI01000004">
    <property type="protein sequence ID" value="ENV99016.1"/>
    <property type="molecule type" value="Genomic_DNA"/>
</dbReference>
<dbReference type="Pfam" id="PF10045">
    <property type="entry name" value="DUF2280"/>
    <property type="match status" value="1"/>
</dbReference>
<evidence type="ECO:0000313" key="1">
    <source>
        <dbReference type="EMBL" id="ENV99016.1"/>
    </source>
</evidence>
<reference evidence="1 2" key="1">
    <citation type="submission" date="2013-02" db="EMBL/GenBank/DDBJ databases">
        <title>The Genome Sequence of Acinetobacter calcoaceticus CIP 81.8.</title>
        <authorList>
            <consortium name="The Broad Institute Genome Sequencing Platform"/>
            <consortium name="The Broad Institute Genome Sequencing Center for Infectious Disease"/>
            <person name="Cerqueira G."/>
            <person name="Feldgarden M."/>
            <person name="Courvalin P."/>
            <person name="Perichon B."/>
            <person name="Grillot-Courvalin C."/>
            <person name="Clermont D."/>
            <person name="Rocha E."/>
            <person name="Yoon E.-J."/>
            <person name="Nemec A."/>
            <person name="Walker B."/>
            <person name="Young S.K."/>
            <person name="Zeng Q."/>
            <person name="Gargeya S."/>
            <person name="Fitzgerald M."/>
            <person name="Haas B."/>
            <person name="Abouelleil A."/>
            <person name="Alvarado L."/>
            <person name="Arachchi H.M."/>
            <person name="Berlin A.M."/>
            <person name="Chapman S.B."/>
            <person name="Dewar J."/>
            <person name="Goldberg J."/>
            <person name="Griggs A."/>
            <person name="Gujja S."/>
            <person name="Hansen M."/>
            <person name="Howarth C."/>
            <person name="Imamovic A."/>
            <person name="Larimer J."/>
            <person name="McCowan C."/>
            <person name="Murphy C."/>
            <person name="Neiman D."/>
            <person name="Pearson M."/>
            <person name="Priest M."/>
            <person name="Roberts A."/>
            <person name="Saif S."/>
            <person name="Shea T."/>
            <person name="Sisk P."/>
            <person name="Sykes S."/>
            <person name="Wortman J."/>
            <person name="Nusbaum C."/>
            <person name="Birren B."/>
        </authorList>
    </citation>
    <scope>NUCLEOTIDE SEQUENCE [LARGE SCALE GENOMIC DNA]</scope>
    <source>
        <strain evidence="1 2">CIP 81.8</strain>
    </source>
</reference>
<keyword evidence="2" id="KW-1185">Reference proteome</keyword>
<protein>
    <recommendedName>
        <fullName evidence="3">DUF2280 domain-containing protein</fullName>
    </recommendedName>
</protein>
<evidence type="ECO:0000313" key="2">
    <source>
        <dbReference type="Proteomes" id="UP000013024"/>
    </source>
</evidence>
<evidence type="ECO:0008006" key="3">
    <source>
        <dbReference type="Google" id="ProtNLM"/>
    </source>
</evidence>